<organism evidence="2 3">
    <name type="scientific">Nocardiopsis composta</name>
    <dbReference type="NCBI Taxonomy" id="157465"/>
    <lineage>
        <taxon>Bacteria</taxon>
        <taxon>Bacillati</taxon>
        <taxon>Actinomycetota</taxon>
        <taxon>Actinomycetes</taxon>
        <taxon>Streptosporangiales</taxon>
        <taxon>Nocardiopsidaceae</taxon>
        <taxon>Nocardiopsis</taxon>
    </lineage>
</organism>
<dbReference type="Proteomes" id="UP000572635">
    <property type="component" value="Unassembled WGS sequence"/>
</dbReference>
<dbReference type="InterPro" id="IPR011335">
    <property type="entry name" value="Restrct_endonuc-II-like"/>
</dbReference>
<keyword evidence="2" id="KW-0540">Nuclease</keyword>
<evidence type="ECO:0000259" key="1">
    <source>
        <dbReference type="Pfam" id="PF05685"/>
    </source>
</evidence>
<dbReference type="AlphaFoldDB" id="A0A7W8QSC0"/>
<dbReference type="EMBL" id="JACHDB010000002">
    <property type="protein sequence ID" value="MBB5435707.1"/>
    <property type="molecule type" value="Genomic_DNA"/>
</dbReference>
<keyword evidence="3" id="KW-1185">Reference proteome</keyword>
<accession>A0A7W8QSC0</accession>
<gene>
    <name evidence="2" type="ORF">HDA36_005855</name>
</gene>
<evidence type="ECO:0000313" key="2">
    <source>
        <dbReference type="EMBL" id="MBB5435707.1"/>
    </source>
</evidence>
<sequence length="193" mass="21280">MARRHDMPAIAERQGHRLFEALDGLDAPPGYRAEILGDEGIVMSPTPSGLHRHNVWLLDELLHPHLPPGTRTEGHLEVRMFGIGRSVIPDLFVAPVEVLATPEHWVPPEEVLLAAEVVSPGSKEHDRSRKLGIYPAAAIPLYLLIDPLRGAVTLYATPEDGEYRESETVTFGKPVEIPEPFGFALDTGVFQAY</sequence>
<dbReference type="GO" id="GO:0004519">
    <property type="term" value="F:endonuclease activity"/>
    <property type="evidence" value="ECO:0007669"/>
    <property type="project" value="UniProtKB-KW"/>
</dbReference>
<dbReference type="CDD" id="cd06260">
    <property type="entry name" value="DUF820-like"/>
    <property type="match status" value="1"/>
</dbReference>
<name>A0A7W8QSC0_9ACTN</name>
<evidence type="ECO:0000313" key="3">
    <source>
        <dbReference type="Proteomes" id="UP000572635"/>
    </source>
</evidence>
<reference evidence="2 3" key="1">
    <citation type="submission" date="2020-08" db="EMBL/GenBank/DDBJ databases">
        <title>Sequencing the genomes of 1000 actinobacteria strains.</title>
        <authorList>
            <person name="Klenk H.-P."/>
        </authorList>
    </citation>
    <scope>NUCLEOTIDE SEQUENCE [LARGE SCALE GENOMIC DNA]</scope>
    <source>
        <strain evidence="2 3">DSM 44551</strain>
    </source>
</reference>
<proteinExistence type="predicted"/>
<keyword evidence="2" id="KW-0255">Endonuclease</keyword>
<dbReference type="PANTHER" id="PTHR35400">
    <property type="entry name" value="SLR1083 PROTEIN"/>
    <property type="match status" value="1"/>
</dbReference>
<dbReference type="PANTHER" id="PTHR35400:SF3">
    <property type="entry name" value="SLL1072 PROTEIN"/>
    <property type="match status" value="1"/>
</dbReference>
<dbReference type="InterPro" id="IPR008538">
    <property type="entry name" value="Uma2"/>
</dbReference>
<dbReference type="SUPFAM" id="SSF52980">
    <property type="entry name" value="Restriction endonuclease-like"/>
    <property type="match status" value="1"/>
</dbReference>
<dbReference type="Pfam" id="PF05685">
    <property type="entry name" value="Uma2"/>
    <property type="match status" value="1"/>
</dbReference>
<dbReference type="Gene3D" id="3.90.1570.10">
    <property type="entry name" value="tt1808, chain A"/>
    <property type="match status" value="1"/>
</dbReference>
<feature type="domain" description="Putative restriction endonuclease" evidence="1">
    <location>
        <begin position="22"/>
        <end position="186"/>
    </location>
</feature>
<dbReference type="RefSeq" id="WP_246528809.1">
    <property type="nucleotide sequence ID" value="NZ_BAAAJD010000027.1"/>
</dbReference>
<keyword evidence="2" id="KW-0378">Hydrolase</keyword>
<protein>
    <submittedName>
        <fullName evidence="2">Uma2 family endonuclease</fullName>
    </submittedName>
</protein>
<dbReference type="InterPro" id="IPR012296">
    <property type="entry name" value="Nuclease_put_TT1808"/>
</dbReference>
<comment type="caution">
    <text evidence="2">The sequence shown here is derived from an EMBL/GenBank/DDBJ whole genome shotgun (WGS) entry which is preliminary data.</text>
</comment>